<feature type="region of interest" description="Disordered" evidence="1">
    <location>
        <begin position="222"/>
        <end position="406"/>
    </location>
</feature>
<gene>
    <name evidence="2" type="ORF">SLS53_007496</name>
</gene>
<evidence type="ECO:0000313" key="2">
    <source>
        <dbReference type="EMBL" id="KAK7735582.1"/>
    </source>
</evidence>
<feature type="compositionally biased region" description="Polar residues" evidence="1">
    <location>
        <begin position="265"/>
        <end position="274"/>
    </location>
</feature>
<organism evidence="2 3">
    <name type="scientific">Cytospora paraplurivora</name>
    <dbReference type="NCBI Taxonomy" id="2898453"/>
    <lineage>
        <taxon>Eukaryota</taxon>
        <taxon>Fungi</taxon>
        <taxon>Dikarya</taxon>
        <taxon>Ascomycota</taxon>
        <taxon>Pezizomycotina</taxon>
        <taxon>Sordariomycetes</taxon>
        <taxon>Sordariomycetidae</taxon>
        <taxon>Diaporthales</taxon>
        <taxon>Cytosporaceae</taxon>
        <taxon>Cytospora</taxon>
    </lineage>
</organism>
<sequence length="406" mass="44249">MGRTLPWKKGGSSLNVTNSPSPRSTTGNVSAPSPLAATPIRPAPQPSRAASTSRPRAKQVTLGHTEAPDRSPSPSSPPEPIPESFMIEGFENDDQWRMVEDEFYAVAGHFTAHLHAVQYRRLREEAKNQNANALRTISRPVTAPPTSHVRRRQTALALATAQRQGIRTAMSRINVEDTEEDDEEIPWRGTHLAGLMSSPRKKAQPLANLSTAFGVSLAAASSSQGRHPSSPSTSQMASAWHHGGVFPTKSAGGHRAVGHVAHLESSWSRTTPKQAQPLDESGGDDDDLERYSSRQHPTQRGFSGGHTRTETLLSSRSWSEVSPAGVISASRELPRDHPRKVSPSSSAGVAPVSNERDSDSDSETYFQRRMRERRSQRKASRHKSSTPVEPSWKDESQNAVLAVPPF</sequence>
<dbReference type="AlphaFoldDB" id="A0AAN9U2N3"/>
<feature type="compositionally biased region" description="Low complexity" evidence="1">
    <location>
        <begin position="341"/>
        <end position="353"/>
    </location>
</feature>
<feature type="compositionally biased region" description="Low complexity" evidence="1">
    <location>
        <begin position="222"/>
        <end position="234"/>
    </location>
</feature>
<keyword evidence="3" id="KW-1185">Reference proteome</keyword>
<feature type="compositionally biased region" description="Polar residues" evidence="1">
    <location>
        <begin position="310"/>
        <end position="320"/>
    </location>
</feature>
<feature type="compositionally biased region" description="Basic residues" evidence="1">
    <location>
        <begin position="368"/>
        <end position="384"/>
    </location>
</feature>
<accession>A0AAN9U2N3</accession>
<dbReference type="Proteomes" id="UP001320245">
    <property type="component" value="Unassembled WGS sequence"/>
</dbReference>
<dbReference type="EMBL" id="JAJSPL020000038">
    <property type="protein sequence ID" value="KAK7735582.1"/>
    <property type="molecule type" value="Genomic_DNA"/>
</dbReference>
<evidence type="ECO:0000256" key="1">
    <source>
        <dbReference type="SAM" id="MobiDB-lite"/>
    </source>
</evidence>
<proteinExistence type="predicted"/>
<feature type="compositionally biased region" description="Polar residues" evidence="1">
    <location>
        <begin position="12"/>
        <end position="31"/>
    </location>
</feature>
<feature type="region of interest" description="Disordered" evidence="1">
    <location>
        <begin position="1"/>
        <end position="85"/>
    </location>
</feature>
<comment type="caution">
    <text evidence="2">The sequence shown here is derived from an EMBL/GenBank/DDBJ whole genome shotgun (WGS) entry which is preliminary data.</text>
</comment>
<reference evidence="2 3" key="1">
    <citation type="journal article" date="2023" name="PLoS ONE">
        <title>Cytospora paraplurivora sp. nov. isolated from orchards with fruit tree decline syndrome in Ontario, Canada.</title>
        <authorList>
            <person name="Ilyukhin E."/>
            <person name="Nguyen H.D.T."/>
            <person name="Castle A.J."/>
            <person name="Ellouze W."/>
        </authorList>
    </citation>
    <scope>NUCLEOTIDE SEQUENCE [LARGE SCALE GENOMIC DNA]</scope>
    <source>
        <strain evidence="2 3">FDS-564</strain>
    </source>
</reference>
<protein>
    <submittedName>
        <fullName evidence="2">Uncharacterized protein</fullName>
    </submittedName>
</protein>
<name>A0AAN9U2N3_9PEZI</name>
<evidence type="ECO:0000313" key="3">
    <source>
        <dbReference type="Proteomes" id="UP001320245"/>
    </source>
</evidence>